<gene>
    <name evidence="1" type="ORF">E6Q54_12230</name>
</gene>
<protein>
    <submittedName>
        <fullName evidence="1">Uncharacterized protein</fullName>
    </submittedName>
</protein>
<proteinExistence type="predicted"/>
<dbReference type="EMBL" id="SSGD01000065">
    <property type="protein sequence ID" value="TXI55647.1"/>
    <property type="molecule type" value="Genomic_DNA"/>
</dbReference>
<evidence type="ECO:0000313" key="2">
    <source>
        <dbReference type="Proteomes" id="UP000321797"/>
    </source>
</evidence>
<reference evidence="1 2" key="1">
    <citation type="submission" date="2018-09" db="EMBL/GenBank/DDBJ databases">
        <title>Metagenome Assembled Genomes from an Advanced Water Purification Facility.</title>
        <authorList>
            <person name="Stamps B.W."/>
            <person name="Spear J.R."/>
        </authorList>
    </citation>
    <scope>NUCLEOTIDE SEQUENCE [LARGE SCALE GENOMIC DNA]</scope>
    <source>
        <strain evidence="1">Bin_29_2</strain>
    </source>
</reference>
<name>A0A5C7Y1D3_9MYCO</name>
<accession>A0A5C7Y1D3</accession>
<comment type="caution">
    <text evidence="1">The sequence shown here is derived from an EMBL/GenBank/DDBJ whole genome shotgun (WGS) entry which is preliminary data.</text>
</comment>
<dbReference type="RefSeq" id="WP_276760967.1">
    <property type="nucleotide sequence ID" value="NZ_SSGD01000065.1"/>
</dbReference>
<organism evidence="1 2">
    <name type="scientific">Mycolicibacter arupensis</name>
    <dbReference type="NCBI Taxonomy" id="342002"/>
    <lineage>
        <taxon>Bacteria</taxon>
        <taxon>Bacillati</taxon>
        <taxon>Actinomycetota</taxon>
        <taxon>Actinomycetes</taxon>
        <taxon>Mycobacteriales</taxon>
        <taxon>Mycobacteriaceae</taxon>
        <taxon>Mycolicibacter</taxon>
    </lineage>
</organism>
<evidence type="ECO:0000313" key="1">
    <source>
        <dbReference type="EMBL" id="TXI55647.1"/>
    </source>
</evidence>
<sequence>MTDHPLALPSGTVLVAVSPDGRGVEYLHSVNPRVQLDPAGILTGDTELVNAVWETVNGSDSFIDGDEQLVFLHCLTEVHPTGLSTVVPTARWFLPGDRDSLPDWAIAMAAVMPVGSELNAALDTYLREIENFDEE</sequence>
<dbReference type="Proteomes" id="UP000321797">
    <property type="component" value="Unassembled WGS sequence"/>
</dbReference>
<dbReference type="AlphaFoldDB" id="A0A5C7Y1D3"/>